<keyword evidence="13" id="KW-1185">Reference proteome</keyword>
<reference evidence="12 13" key="1">
    <citation type="journal article" date="2011" name="Proc. Natl. Acad. Sci. U.S.A.">
        <title>Evolutionary erosion of yeast sex chromosomes by mating-type switching accidents.</title>
        <authorList>
            <person name="Gordon J.L."/>
            <person name="Armisen D."/>
            <person name="Proux-Wera E."/>
            <person name="Oheigeartaigh S.S."/>
            <person name="Byrne K.P."/>
            <person name="Wolfe K.H."/>
        </authorList>
    </citation>
    <scope>NUCLEOTIDE SEQUENCE [LARGE SCALE GENOMIC DNA]</scope>
    <source>
        <strain evidence="13">ATCC 24235 / CBS 4417 / NBRC 1672 / NRRL Y-8282 / UCD 70-5</strain>
    </source>
</reference>
<dbReference type="Gene3D" id="3.40.50.150">
    <property type="entry name" value="Vaccinia Virus protein VP39"/>
    <property type="match status" value="1"/>
</dbReference>
<dbReference type="InterPro" id="IPR050508">
    <property type="entry name" value="Methyltransf_Superfamily"/>
</dbReference>
<keyword evidence="9 10" id="KW-0472">Membrane</keyword>
<keyword evidence="3" id="KW-0489">Methyltransferase</keyword>
<keyword evidence="6" id="KW-0999">Mitochondrion inner membrane</keyword>
<evidence type="ECO:0000259" key="11">
    <source>
        <dbReference type="Pfam" id="PF08242"/>
    </source>
</evidence>
<dbReference type="Proteomes" id="UP000005666">
    <property type="component" value="Chromosome 5"/>
</dbReference>
<keyword evidence="8" id="KW-0496">Mitochondrion</keyword>
<dbReference type="InterPro" id="IPR013217">
    <property type="entry name" value="Methyltransf_12"/>
</dbReference>
<organism evidence="12 13">
    <name type="scientific">Tetrapisispora phaffii (strain ATCC 24235 / CBS 4417 / NBRC 1672 / NRRL Y-8282 / UCD 70-5)</name>
    <name type="common">Yeast</name>
    <name type="synonym">Fabospora phaffii</name>
    <dbReference type="NCBI Taxonomy" id="1071381"/>
    <lineage>
        <taxon>Eukaryota</taxon>
        <taxon>Fungi</taxon>
        <taxon>Dikarya</taxon>
        <taxon>Ascomycota</taxon>
        <taxon>Saccharomycotina</taxon>
        <taxon>Saccharomycetes</taxon>
        <taxon>Saccharomycetales</taxon>
        <taxon>Saccharomycetaceae</taxon>
        <taxon>Tetrapisispora</taxon>
    </lineage>
</organism>
<dbReference type="GO" id="GO:0032259">
    <property type="term" value="P:methylation"/>
    <property type="evidence" value="ECO:0007669"/>
    <property type="project" value="UniProtKB-KW"/>
</dbReference>
<dbReference type="PANTHER" id="PTHR42912:SF83">
    <property type="entry name" value="METHYLTRANSFERASE TYPE 11 DOMAIN-CONTAINING PROTEIN"/>
    <property type="match status" value="1"/>
</dbReference>
<evidence type="ECO:0000256" key="5">
    <source>
        <dbReference type="ARBA" id="ARBA00022692"/>
    </source>
</evidence>
<comment type="subcellular location">
    <subcellularLocation>
        <location evidence="1">Mitochondrion inner membrane</location>
        <topology evidence="1">Single-pass membrane protein</topology>
    </subcellularLocation>
</comment>
<dbReference type="CDD" id="cd02440">
    <property type="entry name" value="AdoMet_MTases"/>
    <property type="match status" value="1"/>
</dbReference>
<dbReference type="HOGENOM" id="CLU_665906_0_0_1"/>
<dbReference type="EMBL" id="HE612860">
    <property type="protein sequence ID" value="CCE63209.1"/>
    <property type="molecule type" value="Genomic_DNA"/>
</dbReference>
<evidence type="ECO:0000313" key="13">
    <source>
        <dbReference type="Proteomes" id="UP000005666"/>
    </source>
</evidence>
<sequence>MLRNVPLCMRACSRRTILKTSIVQFAIEPLAVKRGYHSKEYLERQKLLEEMQSPYRIIRWGAIARSREFKKGLTKYLIGLYAIFLAFGVNRMNKLYSKEQEIEALKEKKSNGDLNDFETVKLKSLTEPTKMRTRDITKLQKYHDLIEQNTGREFNGNEFASDKFDEIAHNPHIQPARDTTAFYDDKAEDYDADVNFEEKMIFMGRRRKWLMRHCRGDVLEVSCGTGRNIKYLNAEKINSITYIDGSQKMIEIARNKFHEYFPNFKKVAFVCGRAEDLNALNKDKGREMLYDTIVETFGLCSHTDPVEALNNFSKLLKPGGRIVLLEHGRGSYDFINKILDTKAERRLHTWGCRWNLDIGELLDDSDLDIVLEKRVHLGTTWCVVAKKKNDTPHAEEITFVDKYIRSGLKTKVEGMDKK</sequence>
<evidence type="ECO:0000256" key="7">
    <source>
        <dbReference type="ARBA" id="ARBA00022989"/>
    </source>
</evidence>
<dbReference type="GO" id="GO:0008168">
    <property type="term" value="F:methyltransferase activity"/>
    <property type="evidence" value="ECO:0007669"/>
    <property type="project" value="UniProtKB-KW"/>
</dbReference>
<evidence type="ECO:0000256" key="4">
    <source>
        <dbReference type="ARBA" id="ARBA00022679"/>
    </source>
</evidence>
<keyword evidence="7 10" id="KW-1133">Transmembrane helix</keyword>
<evidence type="ECO:0000256" key="8">
    <source>
        <dbReference type="ARBA" id="ARBA00023128"/>
    </source>
</evidence>
<evidence type="ECO:0000256" key="2">
    <source>
        <dbReference type="ARBA" id="ARBA00009725"/>
    </source>
</evidence>
<dbReference type="RefSeq" id="XP_003685643.1">
    <property type="nucleotide sequence ID" value="XM_003685595.1"/>
</dbReference>
<evidence type="ECO:0000256" key="3">
    <source>
        <dbReference type="ARBA" id="ARBA00022603"/>
    </source>
</evidence>
<dbReference type="Pfam" id="PF08242">
    <property type="entry name" value="Methyltransf_12"/>
    <property type="match status" value="1"/>
</dbReference>
<dbReference type="STRING" id="1071381.G8BTI1"/>
<comment type="similarity">
    <text evidence="2">Belongs to the methyltransferase superfamily. METL family.</text>
</comment>
<dbReference type="InterPro" id="IPR029063">
    <property type="entry name" value="SAM-dependent_MTases_sf"/>
</dbReference>
<keyword evidence="4" id="KW-0808">Transferase</keyword>
<accession>G8BTI1</accession>
<dbReference type="PANTHER" id="PTHR42912">
    <property type="entry name" value="METHYLTRANSFERASE"/>
    <property type="match status" value="1"/>
</dbReference>
<dbReference type="OMA" id="TWGCRWN"/>
<evidence type="ECO:0000313" key="12">
    <source>
        <dbReference type="EMBL" id="CCE63209.1"/>
    </source>
</evidence>
<dbReference type="FunFam" id="3.40.50.150:FF:000371">
    <property type="entry name" value="Methyltransferase OMS1, mitochondrial"/>
    <property type="match status" value="1"/>
</dbReference>
<name>G8BTI1_TETPH</name>
<protein>
    <recommendedName>
        <fullName evidence="11">Methyltransferase type 12 domain-containing protein</fullName>
    </recommendedName>
</protein>
<evidence type="ECO:0000256" key="9">
    <source>
        <dbReference type="ARBA" id="ARBA00023136"/>
    </source>
</evidence>
<evidence type="ECO:0000256" key="1">
    <source>
        <dbReference type="ARBA" id="ARBA00004434"/>
    </source>
</evidence>
<feature type="transmembrane region" description="Helical" evidence="10">
    <location>
        <begin position="73"/>
        <end position="90"/>
    </location>
</feature>
<evidence type="ECO:0000256" key="6">
    <source>
        <dbReference type="ARBA" id="ARBA00022792"/>
    </source>
</evidence>
<dbReference type="eggNOG" id="KOG4300">
    <property type="taxonomic scope" value="Eukaryota"/>
</dbReference>
<dbReference type="AlphaFoldDB" id="G8BTI1"/>
<keyword evidence="5 10" id="KW-0812">Transmembrane</keyword>
<evidence type="ECO:0000256" key="10">
    <source>
        <dbReference type="SAM" id="Phobius"/>
    </source>
</evidence>
<proteinExistence type="inferred from homology"/>
<dbReference type="SUPFAM" id="SSF53335">
    <property type="entry name" value="S-adenosyl-L-methionine-dependent methyltransferases"/>
    <property type="match status" value="1"/>
</dbReference>
<dbReference type="GO" id="GO:0005743">
    <property type="term" value="C:mitochondrial inner membrane"/>
    <property type="evidence" value="ECO:0007669"/>
    <property type="project" value="UniProtKB-SubCell"/>
</dbReference>
<gene>
    <name evidence="12" type="primary">TPHA0E01150</name>
    <name evidence="12" type="ordered locus">TPHA_0E01150</name>
</gene>
<feature type="domain" description="Methyltransferase type 12" evidence="11">
    <location>
        <begin position="219"/>
        <end position="322"/>
    </location>
</feature>
<dbReference type="OrthoDB" id="416496at2759"/>
<dbReference type="GeneID" id="11531515"/>
<dbReference type="KEGG" id="tpf:TPHA_0E01150"/>